<dbReference type="EMBL" id="CM007905">
    <property type="protein sequence ID" value="OTF91589.1"/>
    <property type="molecule type" value="Genomic_DNA"/>
</dbReference>
<sequence>MLKMTMLMVTTAAGRRRSCTDDDCSRGSGSLQILSGFWLGFGSRSKLVSHGSGVVRVSVKAGQPRFGCGFGSRSKLVSLHRRSTAVNHGQNQTW</sequence>
<reference evidence="2" key="2">
    <citation type="submission" date="2017-02" db="EMBL/GenBank/DDBJ databases">
        <title>Sunflower complete genome.</title>
        <authorList>
            <person name="Langlade N."/>
            <person name="Munos S."/>
        </authorList>
    </citation>
    <scope>NUCLEOTIDE SEQUENCE [LARGE SCALE GENOMIC DNA]</scope>
    <source>
        <tissue evidence="2">Leaves</tissue>
    </source>
</reference>
<dbReference type="InParanoid" id="A0A251RZ53"/>
<reference evidence="1 3" key="1">
    <citation type="journal article" date="2017" name="Nature">
        <title>The sunflower genome provides insights into oil metabolism, flowering and Asterid evolution.</title>
        <authorList>
            <person name="Badouin H."/>
            <person name="Gouzy J."/>
            <person name="Grassa C.J."/>
            <person name="Murat F."/>
            <person name="Staton S.E."/>
            <person name="Cottret L."/>
            <person name="Lelandais-Briere C."/>
            <person name="Owens G.L."/>
            <person name="Carrere S."/>
            <person name="Mayjonade B."/>
            <person name="Legrand L."/>
            <person name="Gill N."/>
            <person name="Kane N.C."/>
            <person name="Bowers J.E."/>
            <person name="Hubner S."/>
            <person name="Bellec A."/>
            <person name="Berard A."/>
            <person name="Berges H."/>
            <person name="Blanchet N."/>
            <person name="Boniface M.C."/>
            <person name="Brunel D."/>
            <person name="Catrice O."/>
            <person name="Chaidir N."/>
            <person name="Claudel C."/>
            <person name="Donnadieu C."/>
            <person name="Faraut T."/>
            <person name="Fievet G."/>
            <person name="Helmstetter N."/>
            <person name="King M."/>
            <person name="Knapp S.J."/>
            <person name="Lai Z."/>
            <person name="Le Paslier M.C."/>
            <person name="Lippi Y."/>
            <person name="Lorenzon L."/>
            <person name="Mandel J.R."/>
            <person name="Marage G."/>
            <person name="Marchand G."/>
            <person name="Marquand E."/>
            <person name="Bret-Mestries E."/>
            <person name="Morien E."/>
            <person name="Nambeesan S."/>
            <person name="Nguyen T."/>
            <person name="Pegot-Espagnet P."/>
            <person name="Pouilly N."/>
            <person name="Raftis F."/>
            <person name="Sallet E."/>
            <person name="Schiex T."/>
            <person name="Thomas J."/>
            <person name="Vandecasteele C."/>
            <person name="Vares D."/>
            <person name="Vear F."/>
            <person name="Vautrin S."/>
            <person name="Crespi M."/>
            <person name="Mangin B."/>
            <person name="Burke J.M."/>
            <person name="Salse J."/>
            <person name="Munos S."/>
            <person name="Vincourt P."/>
            <person name="Rieseberg L.H."/>
            <person name="Langlade N.B."/>
        </authorList>
    </citation>
    <scope>NUCLEOTIDE SEQUENCE [LARGE SCALE GENOMIC DNA]</scope>
    <source>
        <strain evidence="3">cv. SF193</strain>
        <tissue evidence="1">Leaves</tissue>
    </source>
</reference>
<evidence type="ECO:0000313" key="2">
    <source>
        <dbReference type="EMBL" id="OTF91589.1"/>
    </source>
</evidence>
<keyword evidence="3" id="KW-1185">Reference proteome</keyword>
<accession>A0A251RZ53</accession>
<dbReference type="EMBL" id="MNCJ02000332">
    <property type="protein sequence ID" value="KAF5753629.1"/>
    <property type="molecule type" value="Genomic_DNA"/>
</dbReference>
<dbReference type="AlphaFoldDB" id="A0A251RZ53"/>
<evidence type="ECO:0000313" key="1">
    <source>
        <dbReference type="EMBL" id="KAF5753629.1"/>
    </source>
</evidence>
<dbReference type="Proteomes" id="UP000215914">
    <property type="component" value="Chromosome 16"/>
</dbReference>
<reference evidence="1" key="3">
    <citation type="submission" date="2020-06" db="EMBL/GenBank/DDBJ databases">
        <title>Helianthus annuus Genome sequencing and assembly Release 2.</title>
        <authorList>
            <person name="Gouzy J."/>
            <person name="Langlade N."/>
            <person name="Munos S."/>
        </authorList>
    </citation>
    <scope>NUCLEOTIDE SEQUENCE</scope>
    <source>
        <tissue evidence="1">Leaves</tissue>
    </source>
</reference>
<dbReference type="Gramene" id="mRNA:HanXRQr2_Chr17g0782251">
    <property type="protein sequence ID" value="mRNA:HanXRQr2_Chr17g0782251"/>
    <property type="gene ID" value="HanXRQr2_Chr17g0782251"/>
</dbReference>
<organism evidence="2 3">
    <name type="scientific">Helianthus annuus</name>
    <name type="common">Common sunflower</name>
    <dbReference type="NCBI Taxonomy" id="4232"/>
    <lineage>
        <taxon>Eukaryota</taxon>
        <taxon>Viridiplantae</taxon>
        <taxon>Streptophyta</taxon>
        <taxon>Embryophyta</taxon>
        <taxon>Tracheophyta</taxon>
        <taxon>Spermatophyta</taxon>
        <taxon>Magnoliopsida</taxon>
        <taxon>eudicotyledons</taxon>
        <taxon>Gunneridae</taxon>
        <taxon>Pentapetalae</taxon>
        <taxon>asterids</taxon>
        <taxon>campanulids</taxon>
        <taxon>Asterales</taxon>
        <taxon>Asteraceae</taxon>
        <taxon>Asteroideae</taxon>
        <taxon>Heliantheae alliance</taxon>
        <taxon>Heliantheae</taxon>
        <taxon>Helianthus</taxon>
    </lineage>
</organism>
<proteinExistence type="predicted"/>
<evidence type="ECO:0000313" key="3">
    <source>
        <dbReference type="Proteomes" id="UP000215914"/>
    </source>
</evidence>
<name>A0A251RZ53_HELAN</name>
<protein>
    <submittedName>
        <fullName evidence="2">Uncharacterized protein</fullName>
    </submittedName>
</protein>
<gene>
    <name evidence="2" type="ORF">HannXRQ_Chr16g0512411</name>
    <name evidence="1" type="ORF">HanXRQr2_Chr17g0782251</name>
</gene>